<comment type="caution">
    <text evidence="5">The sequence shown here is derived from an EMBL/GenBank/DDBJ whole genome shotgun (WGS) entry which is preliminary data.</text>
</comment>
<proteinExistence type="predicted"/>
<reference evidence="5 6" key="1">
    <citation type="submission" date="2017-12" db="EMBL/GenBank/DDBJ databases">
        <title>Genome Sequence of the Amphotericin B-resistant Candida duobushaemulonii strain, B09383.</title>
        <authorList>
            <person name="Chow N.A."/>
            <person name="Gade L."/>
            <person name="Batra D."/>
            <person name="Rowe L.A."/>
            <person name="Loparev V.N."/>
            <person name="Litvintseva A.P."/>
        </authorList>
    </citation>
    <scope>NUCLEOTIDE SEQUENCE [LARGE SCALE GENOMIC DNA]</scope>
    <source>
        <strain evidence="5 6">B09383</strain>
    </source>
</reference>
<accession>A0A2V1AJW9</accession>
<dbReference type="CDD" id="cd22905">
    <property type="entry name" value="HFD_Dr1"/>
    <property type="match status" value="1"/>
</dbReference>
<dbReference type="GO" id="GO:0000122">
    <property type="term" value="P:negative regulation of transcription by RNA polymerase II"/>
    <property type="evidence" value="ECO:0007669"/>
    <property type="project" value="InterPro"/>
</dbReference>
<evidence type="ECO:0000259" key="4">
    <source>
        <dbReference type="Pfam" id="PF00808"/>
    </source>
</evidence>
<evidence type="ECO:0000313" key="5">
    <source>
        <dbReference type="EMBL" id="PVH18055.1"/>
    </source>
</evidence>
<dbReference type="GO" id="GO:0051123">
    <property type="term" value="P:RNA polymerase II preinitiation complex assembly"/>
    <property type="evidence" value="ECO:0007669"/>
    <property type="project" value="TreeGrafter"/>
</dbReference>
<dbReference type="Pfam" id="PF00808">
    <property type="entry name" value="CBFD_NFYB_HMF"/>
    <property type="match status" value="1"/>
</dbReference>
<dbReference type="RefSeq" id="XP_025338995.1">
    <property type="nucleotide sequence ID" value="XM_025479522.1"/>
</dbReference>
<dbReference type="GO" id="GO:0016251">
    <property type="term" value="F:RNA polymerase II general transcription initiation factor activity"/>
    <property type="evidence" value="ECO:0007669"/>
    <property type="project" value="TreeGrafter"/>
</dbReference>
<dbReference type="FunFam" id="1.10.20.10:FF:000019">
    <property type="entry name" value="Negative cofactor 2 beta"/>
    <property type="match status" value="1"/>
</dbReference>
<keyword evidence="2" id="KW-0539">Nucleus</keyword>
<comment type="subcellular location">
    <subcellularLocation>
        <location evidence="1">Nucleus</location>
    </subcellularLocation>
</comment>
<evidence type="ECO:0000256" key="3">
    <source>
        <dbReference type="SAM" id="MobiDB-lite"/>
    </source>
</evidence>
<dbReference type="PANTHER" id="PTHR46138">
    <property type="entry name" value="PROTEIN DR1"/>
    <property type="match status" value="1"/>
</dbReference>
<dbReference type="EMBL" id="PKFP01000008">
    <property type="protein sequence ID" value="PVH18055.1"/>
    <property type="molecule type" value="Genomic_DNA"/>
</dbReference>
<gene>
    <name evidence="5" type="ORF">CXQ87_000968</name>
</gene>
<sequence>MSDFAPTSSSPGEDLSLPKATVQKIVSEILPKDIAISKEAREAITECSIEFIMILSTQSNDIAEKEAKKTIASDHVIKALEELGFHNYLDIINKVLDEHKELLKGKEKKNNKFLNSGLTEEELLKQQEELFKKSRDRLQGSGSPGAQEIKQEN</sequence>
<dbReference type="GeneID" id="37000969"/>
<dbReference type="InterPro" id="IPR009072">
    <property type="entry name" value="Histone-fold"/>
</dbReference>
<dbReference type="Gene3D" id="1.10.20.10">
    <property type="entry name" value="Histone, subunit A"/>
    <property type="match status" value="1"/>
</dbReference>
<dbReference type="InterPro" id="IPR042225">
    <property type="entry name" value="Ncb2"/>
</dbReference>
<dbReference type="VEuPathDB" id="FungiDB:CXQ87_000968"/>
<dbReference type="PANTHER" id="PTHR46138:SF1">
    <property type="entry name" value="PROTEIN DR1"/>
    <property type="match status" value="1"/>
</dbReference>
<dbReference type="SUPFAM" id="SSF47113">
    <property type="entry name" value="Histone-fold"/>
    <property type="match status" value="1"/>
</dbReference>
<dbReference type="Proteomes" id="UP000244406">
    <property type="component" value="Unassembled WGS sequence"/>
</dbReference>
<dbReference type="GO" id="GO:0017025">
    <property type="term" value="F:TBP-class protein binding"/>
    <property type="evidence" value="ECO:0007669"/>
    <property type="project" value="TreeGrafter"/>
</dbReference>
<organism evidence="5 6">
    <name type="scientific">Candidozyma duobushaemuli</name>
    <dbReference type="NCBI Taxonomy" id="1231522"/>
    <lineage>
        <taxon>Eukaryota</taxon>
        <taxon>Fungi</taxon>
        <taxon>Dikarya</taxon>
        <taxon>Ascomycota</taxon>
        <taxon>Saccharomycotina</taxon>
        <taxon>Pichiomycetes</taxon>
        <taxon>Metschnikowiaceae</taxon>
        <taxon>Candidozyma</taxon>
    </lineage>
</organism>
<dbReference type="InterPro" id="IPR003958">
    <property type="entry name" value="CBFA_NFYB_domain"/>
</dbReference>
<protein>
    <recommendedName>
        <fullName evidence="4">Transcription factor CBF/NF-Y/archaeal histone domain-containing protein</fullName>
    </recommendedName>
</protein>
<keyword evidence="6" id="KW-1185">Reference proteome</keyword>
<dbReference type="GO" id="GO:0017054">
    <property type="term" value="C:negative cofactor 2 complex"/>
    <property type="evidence" value="ECO:0007669"/>
    <property type="project" value="InterPro"/>
</dbReference>
<name>A0A2V1AJW9_9ASCO</name>
<evidence type="ECO:0000313" key="6">
    <source>
        <dbReference type="Proteomes" id="UP000244406"/>
    </source>
</evidence>
<dbReference type="AlphaFoldDB" id="A0A2V1AJW9"/>
<evidence type="ECO:0000256" key="1">
    <source>
        <dbReference type="ARBA" id="ARBA00004123"/>
    </source>
</evidence>
<feature type="region of interest" description="Disordered" evidence="3">
    <location>
        <begin position="134"/>
        <end position="153"/>
    </location>
</feature>
<dbReference type="GO" id="GO:0046982">
    <property type="term" value="F:protein heterodimerization activity"/>
    <property type="evidence" value="ECO:0007669"/>
    <property type="project" value="InterPro"/>
</dbReference>
<feature type="domain" description="Transcription factor CBF/NF-Y/archaeal histone" evidence="4">
    <location>
        <begin position="16"/>
        <end position="80"/>
    </location>
</feature>
<evidence type="ECO:0000256" key="2">
    <source>
        <dbReference type="ARBA" id="ARBA00023242"/>
    </source>
</evidence>